<keyword evidence="2" id="KW-1185">Reference proteome</keyword>
<name>A0ABW9LPL9_9MYCO</name>
<comment type="caution">
    <text evidence="1">The sequence shown here is derived from an EMBL/GenBank/DDBJ whole genome shotgun (WGS) entry which is preliminary data.</text>
</comment>
<evidence type="ECO:0000313" key="1">
    <source>
        <dbReference type="EMBL" id="MFN6549499.1"/>
    </source>
</evidence>
<gene>
    <name evidence="1" type="ORF">ACK4CP_03780</name>
</gene>
<dbReference type="EMBL" id="JBKBDE010000001">
    <property type="protein sequence ID" value="MFN6549499.1"/>
    <property type="molecule type" value="Genomic_DNA"/>
</dbReference>
<proteinExistence type="predicted"/>
<dbReference type="RefSeq" id="WP_409548444.1">
    <property type="nucleotide sequence ID" value="NZ_JBKBDE010000001.1"/>
</dbReference>
<reference evidence="1 2" key="1">
    <citation type="submission" date="2024-12" db="EMBL/GenBank/DDBJ databases">
        <title>The coexistence of Mycolicibacterium septicum and Mycolicibacterium nivoides in clinical samples.</title>
        <authorList>
            <person name="Wang C."/>
            <person name="Feng Y."/>
            <person name="Zong Z."/>
        </authorList>
    </citation>
    <scope>NUCLEOTIDE SEQUENCE [LARGE SCALE GENOMIC DNA]</scope>
    <source>
        <strain evidence="1 2">120310</strain>
    </source>
</reference>
<evidence type="ECO:0000313" key="2">
    <source>
        <dbReference type="Proteomes" id="UP001635817"/>
    </source>
</evidence>
<sequence>MRMHRVREFGPRAYPYNDTVCLQMGFARFSGTPDEADDLARQLVAAAAQVRREMAGQ</sequence>
<dbReference type="Proteomes" id="UP001635817">
    <property type="component" value="Unassembled WGS sequence"/>
</dbReference>
<accession>A0ABW9LPL9</accession>
<organism evidence="1 2">
    <name type="scientific">Mycolicibacterium septicum</name>
    <dbReference type="NCBI Taxonomy" id="98668"/>
    <lineage>
        <taxon>Bacteria</taxon>
        <taxon>Bacillati</taxon>
        <taxon>Actinomycetota</taxon>
        <taxon>Actinomycetes</taxon>
        <taxon>Mycobacteriales</taxon>
        <taxon>Mycobacteriaceae</taxon>
        <taxon>Mycolicibacterium</taxon>
    </lineage>
</organism>
<protein>
    <submittedName>
        <fullName evidence="1">Uncharacterized protein</fullName>
    </submittedName>
</protein>